<dbReference type="AlphaFoldDB" id="A0A183DUM6"/>
<organism evidence="4">
    <name type="scientific">Gongylonema pulchrum</name>
    <dbReference type="NCBI Taxonomy" id="637853"/>
    <lineage>
        <taxon>Eukaryota</taxon>
        <taxon>Metazoa</taxon>
        <taxon>Ecdysozoa</taxon>
        <taxon>Nematoda</taxon>
        <taxon>Chromadorea</taxon>
        <taxon>Rhabditida</taxon>
        <taxon>Spirurina</taxon>
        <taxon>Spiruromorpha</taxon>
        <taxon>Spiruroidea</taxon>
        <taxon>Gongylonematidae</taxon>
        <taxon>Gongylonema</taxon>
    </lineage>
</organism>
<dbReference type="EMBL" id="UYRT01079296">
    <property type="protein sequence ID" value="VDN20411.1"/>
    <property type="molecule type" value="Genomic_DNA"/>
</dbReference>
<name>A0A183DUM6_9BILA</name>
<dbReference type="WBParaSite" id="GPUH_0001243101-mRNA-1">
    <property type="protein sequence ID" value="GPUH_0001243101-mRNA-1"/>
    <property type="gene ID" value="GPUH_0001243101"/>
</dbReference>
<keyword evidence="3" id="KW-1185">Reference proteome</keyword>
<accession>A0A183DUM6</accession>
<dbReference type="OrthoDB" id="10036174at2759"/>
<evidence type="ECO:0000313" key="3">
    <source>
        <dbReference type="Proteomes" id="UP000271098"/>
    </source>
</evidence>
<evidence type="ECO:0000313" key="2">
    <source>
        <dbReference type="EMBL" id="VDN20411.1"/>
    </source>
</evidence>
<feature type="compositionally biased region" description="Low complexity" evidence="1">
    <location>
        <begin position="72"/>
        <end position="92"/>
    </location>
</feature>
<feature type="region of interest" description="Disordered" evidence="1">
    <location>
        <begin position="34"/>
        <end position="97"/>
    </location>
</feature>
<sequence length="162" mass="17418">MLAEVSCSGFEPQTYLRERCKKCFRLRSKHDVENSDSAVNATKSGKSSSNGQQQHTSVTASMNDEDTTSCTSYKSASSKGLSSAKSAESISSNQDSKSMITAISESIQDDERAITPMESSSVGASPEITNLFTKLILKTVMVEASSSSLFSLPAILHGKKRF</sequence>
<proteinExistence type="predicted"/>
<reference evidence="4" key="1">
    <citation type="submission" date="2016-06" db="UniProtKB">
        <authorList>
            <consortium name="WormBaseParasite"/>
        </authorList>
    </citation>
    <scope>IDENTIFICATION</scope>
</reference>
<evidence type="ECO:0000313" key="4">
    <source>
        <dbReference type="WBParaSite" id="GPUH_0001243101-mRNA-1"/>
    </source>
</evidence>
<reference evidence="2 3" key="2">
    <citation type="submission" date="2018-11" db="EMBL/GenBank/DDBJ databases">
        <authorList>
            <consortium name="Pathogen Informatics"/>
        </authorList>
    </citation>
    <scope>NUCLEOTIDE SEQUENCE [LARGE SCALE GENOMIC DNA]</scope>
</reference>
<protein>
    <submittedName>
        <fullName evidence="4">Protein outspread</fullName>
    </submittedName>
</protein>
<evidence type="ECO:0000256" key="1">
    <source>
        <dbReference type="SAM" id="MobiDB-lite"/>
    </source>
</evidence>
<feature type="compositionally biased region" description="Low complexity" evidence="1">
    <location>
        <begin position="43"/>
        <end position="54"/>
    </location>
</feature>
<dbReference type="Proteomes" id="UP000271098">
    <property type="component" value="Unassembled WGS sequence"/>
</dbReference>
<gene>
    <name evidence="2" type="ORF">GPUH_LOCUS12417</name>
</gene>